<evidence type="ECO:0000256" key="5">
    <source>
        <dbReference type="ARBA" id="ARBA00023136"/>
    </source>
</evidence>
<dbReference type="GO" id="GO:0005886">
    <property type="term" value="C:plasma membrane"/>
    <property type="evidence" value="ECO:0007669"/>
    <property type="project" value="TreeGrafter"/>
</dbReference>
<dbReference type="InterPro" id="IPR036259">
    <property type="entry name" value="MFS_trans_sf"/>
</dbReference>
<dbReference type="Pfam" id="PF07690">
    <property type="entry name" value="MFS_1"/>
    <property type="match status" value="1"/>
</dbReference>
<dbReference type="Gene3D" id="1.20.1250.20">
    <property type="entry name" value="MFS general substrate transporter like domains"/>
    <property type="match status" value="2"/>
</dbReference>
<dbReference type="InterPro" id="IPR020846">
    <property type="entry name" value="MFS_dom"/>
</dbReference>
<dbReference type="PANTHER" id="PTHR23501">
    <property type="entry name" value="MAJOR FACILITATOR SUPERFAMILY"/>
    <property type="match status" value="1"/>
</dbReference>
<dbReference type="SUPFAM" id="SSF103473">
    <property type="entry name" value="MFS general substrate transporter"/>
    <property type="match status" value="1"/>
</dbReference>
<feature type="transmembrane region" description="Helical" evidence="6">
    <location>
        <begin position="201"/>
        <end position="221"/>
    </location>
</feature>
<gene>
    <name evidence="8" type="ORF">PFICI_11622</name>
</gene>
<organism evidence="8 9">
    <name type="scientific">Pestalotiopsis fici (strain W106-1 / CGMCC3.15140)</name>
    <dbReference type="NCBI Taxonomy" id="1229662"/>
    <lineage>
        <taxon>Eukaryota</taxon>
        <taxon>Fungi</taxon>
        <taxon>Dikarya</taxon>
        <taxon>Ascomycota</taxon>
        <taxon>Pezizomycotina</taxon>
        <taxon>Sordariomycetes</taxon>
        <taxon>Xylariomycetidae</taxon>
        <taxon>Amphisphaeriales</taxon>
        <taxon>Sporocadaceae</taxon>
        <taxon>Pestalotiopsis</taxon>
    </lineage>
</organism>
<feature type="transmembrane region" description="Helical" evidence="6">
    <location>
        <begin position="83"/>
        <end position="101"/>
    </location>
</feature>
<evidence type="ECO:0000313" key="9">
    <source>
        <dbReference type="Proteomes" id="UP000030651"/>
    </source>
</evidence>
<keyword evidence="3 6" id="KW-0812">Transmembrane</keyword>
<evidence type="ECO:0000259" key="7">
    <source>
        <dbReference type="PROSITE" id="PS50850"/>
    </source>
</evidence>
<reference evidence="9" key="1">
    <citation type="journal article" date="2015" name="BMC Genomics">
        <title>Genomic and transcriptomic analysis of the endophytic fungus Pestalotiopsis fici reveals its lifestyle and high potential for synthesis of natural products.</title>
        <authorList>
            <person name="Wang X."/>
            <person name="Zhang X."/>
            <person name="Liu L."/>
            <person name="Xiang M."/>
            <person name="Wang W."/>
            <person name="Sun X."/>
            <person name="Che Y."/>
            <person name="Guo L."/>
            <person name="Liu G."/>
            <person name="Guo L."/>
            <person name="Wang C."/>
            <person name="Yin W.B."/>
            <person name="Stadler M."/>
            <person name="Zhang X."/>
            <person name="Liu X."/>
        </authorList>
    </citation>
    <scope>NUCLEOTIDE SEQUENCE [LARGE SCALE GENOMIC DNA]</scope>
    <source>
        <strain evidence="9">W106-1 / CGMCC3.15140</strain>
    </source>
</reference>
<dbReference type="FunCoup" id="W3WQV8">
    <property type="interactions" value="78"/>
</dbReference>
<feature type="transmembrane region" description="Helical" evidence="6">
    <location>
        <begin position="348"/>
        <end position="368"/>
    </location>
</feature>
<dbReference type="OMA" id="QVMFYLP"/>
<name>W3WQV8_PESFW</name>
<sequence>MEPNESTNSDKQQVNDNIAETTTKKADIAITSPDKELEYITGMRLFLVMFTIFASTILAAIEIGIISTAIPGITDDFHRLDDVGWYGSSTFILAGSTASLWGKLYKYLNIKYVYMTSVVLYLVGSIVAAAAPNSAAVIVGRAWQGWGAAGTLGGSVLVINYVAEPRHHPALIGLWMAVFMVATIFGPLIGGAFTSGVSWRWCFWINLPLGCPIIVLLFLFLRIPKRVQPIPATWKEILRQLDLPGFAILLTSLVCFTLALQWGGQTKSWNDGSVIATLVLAVCLTIAFFITEWLQADHAMLPLGLLMPRTTWTNALFCYISNAADFQVMFYLPIYFQSIFGQSAIMSGVNTLPFLAFFAAGALASGVLIGKTGHTQPFQLVSALLMVAGTALFYTLDVASTKGRYVGPQILFGFGFGLSSQVPMTAVQGFSRPEDVAASTGIIIMCQAISGAYFVAVAQSLFANRMVAALTNVDAAEVLRTGAAEIQSVFEGNELIAVRNAYMTGIKAVFAFALASSVLAVLIAALIPLRRLPSHGNKTDNSNVRSEGKP</sequence>
<dbReference type="CDD" id="cd17502">
    <property type="entry name" value="MFS_Azr1_MDR_like"/>
    <property type="match status" value="1"/>
</dbReference>
<dbReference type="GO" id="GO:0022857">
    <property type="term" value="F:transmembrane transporter activity"/>
    <property type="evidence" value="ECO:0007669"/>
    <property type="project" value="InterPro"/>
</dbReference>
<accession>W3WQV8</accession>
<feature type="transmembrane region" description="Helical" evidence="6">
    <location>
        <begin position="170"/>
        <end position="189"/>
    </location>
</feature>
<keyword evidence="5 6" id="KW-0472">Membrane</keyword>
<dbReference type="Proteomes" id="UP000030651">
    <property type="component" value="Unassembled WGS sequence"/>
</dbReference>
<feature type="transmembrane region" description="Helical" evidence="6">
    <location>
        <begin position="274"/>
        <end position="294"/>
    </location>
</feature>
<keyword evidence="4 6" id="KW-1133">Transmembrane helix</keyword>
<feature type="transmembrane region" description="Helical" evidence="6">
    <location>
        <begin position="315"/>
        <end position="336"/>
    </location>
</feature>
<feature type="transmembrane region" description="Helical" evidence="6">
    <location>
        <begin position="380"/>
        <end position="399"/>
    </location>
</feature>
<feature type="domain" description="Major facilitator superfamily (MFS) profile" evidence="7">
    <location>
        <begin position="48"/>
        <end position="531"/>
    </location>
</feature>
<feature type="transmembrane region" description="Helical" evidence="6">
    <location>
        <begin position="45"/>
        <end position="71"/>
    </location>
</feature>
<keyword evidence="2" id="KW-0813">Transport</keyword>
<dbReference type="PANTHER" id="PTHR23501:SF177">
    <property type="entry name" value="MAJOR FACILITATOR SUPERFAMILY (MFS) PROFILE DOMAIN-CONTAINING PROTEIN-RELATED"/>
    <property type="match status" value="1"/>
</dbReference>
<feature type="transmembrane region" description="Helical" evidence="6">
    <location>
        <begin position="508"/>
        <end position="529"/>
    </location>
</feature>
<dbReference type="PROSITE" id="PS50850">
    <property type="entry name" value="MFS"/>
    <property type="match status" value="1"/>
</dbReference>
<dbReference type="OrthoDB" id="10021397at2759"/>
<feature type="transmembrane region" description="Helical" evidence="6">
    <location>
        <begin position="241"/>
        <end position="262"/>
    </location>
</feature>
<dbReference type="EMBL" id="KI912117">
    <property type="protein sequence ID" value="ETS76235.1"/>
    <property type="molecule type" value="Genomic_DNA"/>
</dbReference>
<evidence type="ECO:0000313" key="8">
    <source>
        <dbReference type="EMBL" id="ETS76235.1"/>
    </source>
</evidence>
<dbReference type="HOGENOM" id="CLU_000960_22_1_1"/>
<dbReference type="eggNOG" id="KOG0254">
    <property type="taxonomic scope" value="Eukaryota"/>
</dbReference>
<feature type="transmembrane region" description="Helical" evidence="6">
    <location>
        <begin position="143"/>
        <end position="163"/>
    </location>
</feature>
<dbReference type="RefSeq" id="XP_007838394.1">
    <property type="nucleotide sequence ID" value="XM_007840203.1"/>
</dbReference>
<evidence type="ECO:0000256" key="1">
    <source>
        <dbReference type="ARBA" id="ARBA00004141"/>
    </source>
</evidence>
<dbReference type="InterPro" id="IPR011701">
    <property type="entry name" value="MFS"/>
</dbReference>
<evidence type="ECO:0000256" key="3">
    <source>
        <dbReference type="ARBA" id="ARBA00022692"/>
    </source>
</evidence>
<evidence type="ECO:0000256" key="4">
    <source>
        <dbReference type="ARBA" id="ARBA00022989"/>
    </source>
</evidence>
<evidence type="ECO:0000256" key="6">
    <source>
        <dbReference type="SAM" id="Phobius"/>
    </source>
</evidence>
<dbReference type="KEGG" id="pfy:PFICI_11622"/>
<feature type="transmembrane region" description="Helical" evidence="6">
    <location>
        <begin position="113"/>
        <end position="131"/>
    </location>
</feature>
<dbReference type="InParanoid" id="W3WQV8"/>
<keyword evidence="9" id="KW-1185">Reference proteome</keyword>
<proteinExistence type="predicted"/>
<evidence type="ECO:0000256" key="2">
    <source>
        <dbReference type="ARBA" id="ARBA00022448"/>
    </source>
</evidence>
<protein>
    <recommendedName>
        <fullName evidence="7">Major facilitator superfamily (MFS) profile domain-containing protein</fullName>
    </recommendedName>
</protein>
<comment type="subcellular location">
    <subcellularLocation>
        <location evidence="1">Membrane</location>
        <topology evidence="1">Multi-pass membrane protein</topology>
    </subcellularLocation>
</comment>
<dbReference type="AlphaFoldDB" id="W3WQV8"/>
<feature type="transmembrane region" description="Helical" evidence="6">
    <location>
        <begin position="436"/>
        <end position="456"/>
    </location>
</feature>
<dbReference type="GeneID" id="19276635"/>